<reference evidence="2 4" key="1">
    <citation type="submission" date="2018-10" db="EMBL/GenBank/DDBJ databases">
        <title>Genomic Encyclopedia of Archaeal and Bacterial Type Strains, Phase II (KMG-II): from individual species to whole genera.</title>
        <authorList>
            <person name="Goeker M."/>
        </authorList>
    </citation>
    <scope>NUCLEOTIDE SEQUENCE [LARGE SCALE GENOMIC DNA]</scope>
    <source>
        <strain evidence="2 4">DSM 19624</strain>
    </source>
</reference>
<reference evidence="3 5" key="2">
    <citation type="submission" date="2019-03" db="EMBL/GenBank/DDBJ databases">
        <authorList>
            <person name="He R.-H."/>
        </authorList>
    </citation>
    <scope>NUCLEOTIDE SEQUENCE [LARGE SCALE GENOMIC DNA]</scope>
    <source>
        <strain evidence="3 5">DSM 19624</strain>
    </source>
</reference>
<organism evidence="2 4">
    <name type="scientific">Pedobacter alluvionis</name>
    <dbReference type="NCBI Taxonomy" id="475253"/>
    <lineage>
        <taxon>Bacteria</taxon>
        <taxon>Pseudomonadati</taxon>
        <taxon>Bacteroidota</taxon>
        <taxon>Sphingobacteriia</taxon>
        <taxon>Sphingobacteriales</taxon>
        <taxon>Sphingobacteriaceae</taxon>
        <taxon>Pedobacter</taxon>
    </lineage>
</organism>
<dbReference type="InterPro" id="IPR029044">
    <property type="entry name" value="Nucleotide-diphossugar_trans"/>
</dbReference>
<dbReference type="Proteomes" id="UP000297429">
    <property type="component" value="Unassembled WGS sequence"/>
</dbReference>
<evidence type="ECO:0000313" key="4">
    <source>
        <dbReference type="Proteomes" id="UP000273898"/>
    </source>
</evidence>
<dbReference type="EMBL" id="SOPX01000002">
    <property type="protein sequence ID" value="TFB31756.1"/>
    <property type="molecule type" value="Genomic_DNA"/>
</dbReference>
<proteinExistence type="predicted"/>
<gene>
    <name evidence="2" type="ORF">BCL90_1262</name>
    <name evidence="3" type="ORF">E3V97_14345</name>
</gene>
<dbReference type="PANTHER" id="PTHR43685:SF2">
    <property type="entry name" value="GLYCOSYLTRANSFERASE 2-LIKE DOMAIN-CONTAINING PROTEIN"/>
    <property type="match status" value="1"/>
</dbReference>
<dbReference type="Pfam" id="PF00535">
    <property type="entry name" value="Glycos_transf_2"/>
    <property type="match status" value="1"/>
</dbReference>
<sequence>MKNNGISVIMPTYRHGAFISGAITSLLNQAFQDWELIIIIDGSTDATREVVEHYLHDHRIRYLYSTDNEGLGAAINKGLEQASYTYISYLPSDDLYFKDHLQSLWNLALANPDDAFFCSGAKHNYKDDHTGSSGQKSFGAFIDIGYQLVQVMHKKTAHRWLERNELVTDSLHDMFWNKLLDGATPKFTMEITTEWVSHPGQRHKIISERWGGGINLYKQFYQVNQKIRFKSAFGGLIDETTEYLDLEELPVVSRDLPLKILLVGELSYNAERVLAFEEKGHQLYGLWMDEPSFYNAVGPLPFGNITDIPKDNWQQAVKELKPDIIYALLNFRAIPFIHQVMRADLGIPLVWHFKEGPFFCRQNGLWNKMIDLFQYADGIIFLNPEIKRWYEQFFHFEVPFSMIVDGDLPHISRFKGKPGRLISEQDGEMHTVVPGRPMGLLPADIQELAKRKIHLHLYGDFYHSVYKSWIDEANALAPGYLHLHPACVPQDWVEELSKYDAGWLHVFDSENNGELMKANWLDFNFAARMSTLGAAGLPMIQRDNTGHICASQAFTSKNGFGIFYQSYDDLAAQLGNKAEMNRMRQEIWHKREVLSFNHYVDDVLYFFRKVIESKKHVFKS</sequence>
<dbReference type="Gene3D" id="3.90.550.10">
    <property type="entry name" value="Spore Coat Polysaccharide Biosynthesis Protein SpsA, Chain A"/>
    <property type="match status" value="1"/>
</dbReference>
<dbReference type="AlphaFoldDB" id="A0A497YA90"/>
<protein>
    <submittedName>
        <fullName evidence="2">Glycosyl transferase family 2</fullName>
    </submittedName>
    <submittedName>
        <fullName evidence="3">Glycosyltransferase family 2 protein</fullName>
    </submittedName>
</protein>
<comment type="caution">
    <text evidence="2">The sequence shown here is derived from an EMBL/GenBank/DDBJ whole genome shotgun (WGS) entry which is preliminary data.</text>
</comment>
<feature type="domain" description="Glycosyltransferase 2-like" evidence="1">
    <location>
        <begin position="7"/>
        <end position="136"/>
    </location>
</feature>
<dbReference type="SUPFAM" id="SSF53448">
    <property type="entry name" value="Nucleotide-diphospho-sugar transferases"/>
    <property type="match status" value="1"/>
</dbReference>
<evidence type="ECO:0000259" key="1">
    <source>
        <dbReference type="Pfam" id="PF00535"/>
    </source>
</evidence>
<dbReference type="Gene3D" id="3.40.50.2000">
    <property type="entry name" value="Glycogen Phosphorylase B"/>
    <property type="match status" value="1"/>
</dbReference>
<evidence type="ECO:0000313" key="3">
    <source>
        <dbReference type="EMBL" id="TFB31756.1"/>
    </source>
</evidence>
<dbReference type="InterPro" id="IPR001173">
    <property type="entry name" value="Glyco_trans_2-like"/>
</dbReference>
<dbReference type="OrthoDB" id="9802649at2"/>
<name>A0A497YA90_9SPHI</name>
<dbReference type="Proteomes" id="UP000273898">
    <property type="component" value="Unassembled WGS sequence"/>
</dbReference>
<accession>A0A497YA90</accession>
<evidence type="ECO:0000313" key="2">
    <source>
        <dbReference type="EMBL" id="RLJ80484.1"/>
    </source>
</evidence>
<dbReference type="InterPro" id="IPR050834">
    <property type="entry name" value="Glycosyltransf_2"/>
</dbReference>
<dbReference type="PANTHER" id="PTHR43685">
    <property type="entry name" value="GLYCOSYLTRANSFERASE"/>
    <property type="match status" value="1"/>
</dbReference>
<dbReference type="CDD" id="cd00761">
    <property type="entry name" value="Glyco_tranf_GTA_type"/>
    <property type="match status" value="1"/>
</dbReference>
<keyword evidence="2" id="KW-0808">Transferase</keyword>
<keyword evidence="5" id="KW-1185">Reference proteome</keyword>
<dbReference type="EMBL" id="RCCK01000010">
    <property type="protein sequence ID" value="RLJ80484.1"/>
    <property type="molecule type" value="Genomic_DNA"/>
</dbReference>
<evidence type="ECO:0000313" key="5">
    <source>
        <dbReference type="Proteomes" id="UP000297429"/>
    </source>
</evidence>
<dbReference type="RefSeq" id="WP_121283084.1">
    <property type="nucleotide sequence ID" value="NZ_RCCK01000010.1"/>
</dbReference>
<dbReference type="GO" id="GO:0016740">
    <property type="term" value="F:transferase activity"/>
    <property type="evidence" value="ECO:0007669"/>
    <property type="project" value="UniProtKB-KW"/>
</dbReference>